<dbReference type="InterPro" id="IPR043472">
    <property type="entry name" value="Macro_dom-like"/>
</dbReference>
<keyword evidence="4 8" id="KW-0031">Aminopeptidase</keyword>
<keyword evidence="8" id="KW-0479">Metal-binding</keyword>
<dbReference type="PRINTS" id="PR00481">
    <property type="entry name" value="LAMNOPPTDASE"/>
</dbReference>
<evidence type="ECO:0000256" key="9">
    <source>
        <dbReference type="SAM" id="MobiDB-lite"/>
    </source>
</evidence>
<dbReference type="NCBIfam" id="NF002073">
    <property type="entry name" value="PRK00913.1-2"/>
    <property type="match status" value="1"/>
</dbReference>
<keyword evidence="5 8" id="KW-0645">Protease</keyword>
<evidence type="ECO:0000259" key="10">
    <source>
        <dbReference type="PROSITE" id="PS00631"/>
    </source>
</evidence>
<keyword evidence="8" id="KW-0464">Manganese</keyword>
<dbReference type="GO" id="GO:0006508">
    <property type="term" value="P:proteolysis"/>
    <property type="evidence" value="ECO:0007669"/>
    <property type="project" value="UniProtKB-KW"/>
</dbReference>
<feature type="active site" evidence="8">
    <location>
        <position position="353"/>
    </location>
</feature>
<evidence type="ECO:0000256" key="7">
    <source>
        <dbReference type="ARBA" id="ARBA00049972"/>
    </source>
</evidence>
<name>E2SAP7_9ACTN</name>
<evidence type="ECO:0000256" key="1">
    <source>
        <dbReference type="ARBA" id="ARBA00000135"/>
    </source>
</evidence>
<keyword evidence="8" id="KW-0963">Cytoplasm</keyword>
<keyword evidence="12" id="KW-1185">Reference proteome</keyword>
<dbReference type="Gene3D" id="3.40.630.10">
    <property type="entry name" value="Zn peptidases"/>
    <property type="match status" value="1"/>
</dbReference>
<comment type="catalytic activity">
    <reaction evidence="2 8">
        <text>Release of an N-terminal amino acid, preferentially leucine, but not glutamic or aspartic acids.</text>
        <dbReference type="EC" id="3.4.11.10"/>
    </reaction>
</comment>
<dbReference type="InterPro" id="IPR023042">
    <property type="entry name" value="Peptidase_M17_leu_NH2_pept"/>
</dbReference>
<evidence type="ECO:0000256" key="8">
    <source>
        <dbReference type="HAMAP-Rule" id="MF_00181"/>
    </source>
</evidence>
<comment type="catalytic activity">
    <reaction evidence="1 8">
        <text>Release of an N-terminal amino acid, Xaa-|-Yaa-, in which Xaa is preferably Leu, but may be other amino acids including Pro although not Arg or Lys, and Yaa may be Pro. Amino acid amides and methyl esters are also readily hydrolyzed, but rates on arylamides are exceedingly low.</text>
        <dbReference type="EC" id="3.4.11.1"/>
    </reaction>
</comment>
<feature type="domain" description="Cytosol aminopeptidase" evidence="10">
    <location>
        <begin position="347"/>
        <end position="354"/>
    </location>
</feature>
<dbReference type="AlphaFoldDB" id="E2SAP7"/>
<comment type="cofactor">
    <cofactor evidence="8">
        <name>Mn(2+)</name>
        <dbReference type="ChEBI" id="CHEBI:29035"/>
    </cofactor>
    <text evidence="8">Binds 2 manganese ions per subunit.</text>
</comment>
<dbReference type="PANTHER" id="PTHR11963">
    <property type="entry name" value="LEUCINE AMINOPEPTIDASE-RELATED"/>
    <property type="match status" value="1"/>
</dbReference>
<feature type="binding site" evidence="8">
    <location>
        <position position="267"/>
    </location>
    <ligand>
        <name>Mn(2+)</name>
        <dbReference type="ChEBI" id="CHEBI:29035"/>
        <label>2</label>
    </ligand>
</feature>
<feature type="binding site" evidence="8">
    <location>
        <position position="351"/>
    </location>
    <ligand>
        <name>Mn(2+)</name>
        <dbReference type="ChEBI" id="CHEBI:29035"/>
        <label>1</label>
    </ligand>
</feature>
<dbReference type="HAMAP" id="MF_00181">
    <property type="entry name" value="Cytosol_peptidase_M17"/>
    <property type="match status" value="1"/>
</dbReference>
<protein>
    <recommendedName>
        <fullName evidence="8">Probable cytosol aminopeptidase</fullName>
        <ecNumber evidence="8">3.4.11.1</ecNumber>
    </recommendedName>
    <alternativeName>
        <fullName evidence="8">Leucine aminopeptidase</fullName>
        <shortName evidence="8">LAP</shortName>
        <ecNumber evidence="8">3.4.11.10</ecNumber>
    </alternativeName>
    <alternativeName>
        <fullName evidence="8">Leucyl aminopeptidase</fullName>
    </alternativeName>
</protein>
<evidence type="ECO:0000313" key="12">
    <source>
        <dbReference type="Proteomes" id="UP000003111"/>
    </source>
</evidence>
<dbReference type="Proteomes" id="UP000003111">
    <property type="component" value="Unassembled WGS sequence"/>
</dbReference>
<dbReference type="EMBL" id="ACLF03000004">
    <property type="protein sequence ID" value="EFQ83443.1"/>
    <property type="molecule type" value="Genomic_DNA"/>
</dbReference>
<dbReference type="GO" id="GO:0030145">
    <property type="term" value="F:manganese ion binding"/>
    <property type="evidence" value="ECO:0007669"/>
    <property type="project" value="UniProtKB-UniRule"/>
</dbReference>
<feature type="binding site" evidence="8">
    <location>
        <position position="272"/>
    </location>
    <ligand>
        <name>Mn(2+)</name>
        <dbReference type="ChEBI" id="CHEBI:29035"/>
        <label>1</label>
    </ligand>
</feature>
<feature type="binding site" evidence="8">
    <location>
        <position position="349"/>
    </location>
    <ligand>
        <name>Mn(2+)</name>
        <dbReference type="ChEBI" id="CHEBI:29035"/>
        <label>1</label>
    </ligand>
</feature>
<comment type="function">
    <text evidence="7 8">Presumably involved in the processing and regular turnover of intracellular proteins. Catalyzes the removal of unsubstituted N-terminal amino acids from various peptides.</text>
</comment>
<dbReference type="InterPro" id="IPR011356">
    <property type="entry name" value="Leucine_aapep/pepB"/>
</dbReference>
<sequence length="503" mass="51969">MADMPTASSTSAHRAPRAGSTTPLPPVTLSTAKPETAKADVLVLGIRGDDDRQGFADVLETMGFTGETDQVVSFPAGDLATAAVVVAVALPAEPTAAQLRAAAARGIRAARRGSVAVALHPAGVDEAVAIAEGVRLGCYRFEAYRTRAADAAEKPRVTSAVVLTPFARQSSAQRALEDALMVTESVARARDWTNTPPGDLRPADFAESITEFAGDHVKVAVWDEKRLAKERCGGILGVGRGSDAPPRLVTLSYEPKDATGHLALVGKGITFDSGGLSIKTGAGMATMKIDMSGAASVVAATVAIARLGLPLRVTAYACLAENMPSGSATRPGDVLTIRNGTTIEVLNTDAEGRIVLADGLSLAAETGPDHIVDVATLTGACVVALGQRTAGVLGNDDALTDAVLLAARNAGEPMWPLPIAEEMRATVRSSSIADLRQHNPKPSGGTLFAAAFLREFVGDTSWAHLDIAGPSFNEGSAYDEIPVGGTGFSVRTLVRLAAHLAER</sequence>
<dbReference type="GO" id="GO:0005737">
    <property type="term" value="C:cytoplasm"/>
    <property type="evidence" value="ECO:0007669"/>
    <property type="project" value="UniProtKB-SubCell"/>
</dbReference>
<dbReference type="InterPro" id="IPR000819">
    <property type="entry name" value="Peptidase_M17_C"/>
</dbReference>
<comment type="subcellular location">
    <subcellularLocation>
        <location evidence="8">Cytoplasm</location>
    </subcellularLocation>
</comment>
<comment type="similarity">
    <text evidence="3 8">Belongs to the peptidase M17 family.</text>
</comment>
<comment type="caution">
    <text evidence="11">The sequence shown here is derived from an EMBL/GenBank/DDBJ whole genome shotgun (WGS) entry which is preliminary data.</text>
</comment>
<dbReference type="SUPFAM" id="SSF53187">
    <property type="entry name" value="Zn-dependent exopeptidases"/>
    <property type="match status" value="1"/>
</dbReference>
<dbReference type="Pfam" id="PF00883">
    <property type="entry name" value="Peptidase_M17"/>
    <property type="match status" value="1"/>
</dbReference>
<dbReference type="CDD" id="cd00433">
    <property type="entry name" value="Peptidase_M17"/>
    <property type="match status" value="1"/>
</dbReference>
<proteinExistence type="inferred from homology"/>
<evidence type="ECO:0000256" key="2">
    <source>
        <dbReference type="ARBA" id="ARBA00000967"/>
    </source>
</evidence>
<dbReference type="STRING" id="585531.HMPREF0063_11105"/>
<gene>
    <name evidence="8" type="primary">pepA</name>
    <name evidence="11" type="ORF">HMPREF0063_11105</name>
</gene>
<organism evidence="11 12">
    <name type="scientific">Aeromicrobium marinum DSM 15272</name>
    <dbReference type="NCBI Taxonomy" id="585531"/>
    <lineage>
        <taxon>Bacteria</taxon>
        <taxon>Bacillati</taxon>
        <taxon>Actinomycetota</taxon>
        <taxon>Actinomycetes</taxon>
        <taxon>Propionibacteriales</taxon>
        <taxon>Nocardioidaceae</taxon>
        <taxon>Aeromicrobium</taxon>
    </lineage>
</organism>
<evidence type="ECO:0000256" key="4">
    <source>
        <dbReference type="ARBA" id="ARBA00022438"/>
    </source>
</evidence>
<evidence type="ECO:0000313" key="11">
    <source>
        <dbReference type="EMBL" id="EFQ83443.1"/>
    </source>
</evidence>
<reference evidence="11" key="1">
    <citation type="submission" date="2010-08" db="EMBL/GenBank/DDBJ databases">
        <authorList>
            <person name="Muzny D."/>
            <person name="Qin X."/>
            <person name="Buhay C."/>
            <person name="Dugan-Rocha S."/>
            <person name="Ding Y."/>
            <person name="Chen G."/>
            <person name="Hawes A."/>
            <person name="Holder M."/>
            <person name="Jhangiani S."/>
            <person name="Johnson A."/>
            <person name="Khan Z."/>
            <person name="Li Z."/>
            <person name="Liu W."/>
            <person name="Liu X."/>
            <person name="Perez L."/>
            <person name="Shen H."/>
            <person name="Wang Q."/>
            <person name="Watt J."/>
            <person name="Xi L."/>
            <person name="Xin Y."/>
            <person name="Zhou J."/>
            <person name="Deng J."/>
            <person name="Jiang H."/>
            <person name="Liu Y."/>
            <person name="Qu J."/>
            <person name="Song X.-Z."/>
            <person name="Zhang L."/>
            <person name="Villasana D."/>
            <person name="Johnson A."/>
            <person name="Liu J."/>
            <person name="Liyanage D."/>
            <person name="Lorensuhewa L."/>
            <person name="Robinson T."/>
            <person name="Song A."/>
            <person name="Song B.-B."/>
            <person name="Dinh H."/>
            <person name="Thornton R."/>
            <person name="Coyle M."/>
            <person name="Francisco L."/>
            <person name="Jackson L."/>
            <person name="Javaid M."/>
            <person name="Korchina V."/>
            <person name="Kovar C."/>
            <person name="Mata R."/>
            <person name="Mathew T."/>
            <person name="Ngo R."/>
            <person name="Nguyen L."/>
            <person name="Nguyen N."/>
            <person name="Okwuonu G."/>
            <person name="Ongeri F."/>
            <person name="Pham C."/>
            <person name="Simmons D."/>
            <person name="Wilczek-Boney K."/>
            <person name="Hale W."/>
            <person name="Jakkamsetti A."/>
            <person name="Pham P."/>
            <person name="Ruth R."/>
            <person name="San Lucas F."/>
            <person name="Warren J."/>
            <person name="Zhang J."/>
            <person name="Zhao Z."/>
            <person name="Zhou C."/>
            <person name="Zhu D."/>
            <person name="Lee S."/>
            <person name="Bess C."/>
            <person name="Blankenburg K."/>
            <person name="Forbes L."/>
            <person name="Fu Q."/>
            <person name="Gubbala S."/>
            <person name="Hirani K."/>
            <person name="Jayaseelan J.C."/>
            <person name="Lara F."/>
            <person name="Munidasa M."/>
            <person name="Palculict T."/>
            <person name="Patil S."/>
            <person name="Pu L.-L."/>
            <person name="Saada N."/>
            <person name="Tang L."/>
            <person name="Weissenberger G."/>
            <person name="Zhu Y."/>
            <person name="Hemphill L."/>
            <person name="Shang Y."/>
            <person name="Youmans B."/>
            <person name="Ayvaz T."/>
            <person name="Ross M."/>
            <person name="Santibanez J."/>
            <person name="Aqrawi P."/>
            <person name="Gross S."/>
            <person name="Joshi V."/>
            <person name="Fowler G."/>
            <person name="Nazareth L."/>
            <person name="Reid J."/>
            <person name="Worley K."/>
            <person name="Petrosino J."/>
            <person name="Highlander S."/>
            <person name="Gibbs R."/>
        </authorList>
    </citation>
    <scope>NUCLEOTIDE SEQUENCE [LARGE SCALE GENOMIC DNA]</scope>
    <source>
        <strain evidence="11">DSM 15272</strain>
    </source>
</reference>
<dbReference type="GO" id="GO:0070006">
    <property type="term" value="F:metalloaminopeptidase activity"/>
    <property type="evidence" value="ECO:0007669"/>
    <property type="project" value="InterPro"/>
</dbReference>
<dbReference type="Pfam" id="PF02789">
    <property type="entry name" value="Peptidase_M17_N"/>
    <property type="match status" value="1"/>
</dbReference>
<dbReference type="Gene3D" id="3.40.220.10">
    <property type="entry name" value="Leucine Aminopeptidase, subunit E, domain 1"/>
    <property type="match status" value="1"/>
</dbReference>
<keyword evidence="6 8" id="KW-0378">Hydrolase</keyword>
<dbReference type="SUPFAM" id="SSF52949">
    <property type="entry name" value="Macro domain-like"/>
    <property type="match status" value="1"/>
</dbReference>
<feature type="active site" evidence="8">
    <location>
        <position position="279"/>
    </location>
</feature>
<dbReference type="PANTHER" id="PTHR11963:SF23">
    <property type="entry name" value="CYTOSOL AMINOPEPTIDASE"/>
    <property type="match status" value="1"/>
</dbReference>
<feature type="compositionally biased region" description="Polar residues" evidence="9">
    <location>
        <begin position="1"/>
        <end position="12"/>
    </location>
</feature>
<dbReference type="EC" id="3.4.11.10" evidence="8"/>
<dbReference type="InterPro" id="IPR008283">
    <property type="entry name" value="Peptidase_M17_N"/>
</dbReference>
<dbReference type="HOGENOM" id="CLU_013734_2_0_11"/>
<feature type="binding site" evidence="8">
    <location>
        <position position="272"/>
    </location>
    <ligand>
        <name>Mn(2+)</name>
        <dbReference type="ChEBI" id="CHEBI:29035"/>
        <label>2</label>
    </ligand>
</feature>
<evidence type="ECO:0000256" key="5">
    <source>
        <dbReference type="ARBA" id="ARBA00022670"/>
    </source>
</evidence>
<dbReference type="eggNOG" id="COG0260">
    <property type="taxonomic scope" value="Bacteria"/>
</dbReference>
<evidence type="ECO:0000256" key="3">
    <source>
        <dbReference type="ARBA" id="ARBA00009528"/>
    </source>
</evidence>
<accession>E2SAP7</accession>
<feature type="binding site" evidence="8">
    <location>
        <position position="290"/>
    </location>
    <ligand>
        <name>Mn(2+)</name>
        <dbReference type="ChEBI" id="CHEBI:29035"/>
        <label>2</label>
    </ligand>
</feature>
<feature type="region of interest" description="Disordered" evidence="9">
    <location>
        <begin position="1"/>
        <end position="32"/>
    </location>
</feature>
<dbReference type="PROSITE" id="PS00631">
    <property type="entry name" value="CYTOSOL_AP"/>
    <property type="match status" value="1"/>
</dbReference>
<feature type="binding site" evidence="8">
    <location>
        <position position="351"/>
    </location>
    <ligand>
        <name>Mn(2+)</name>
        <dbReference type="ChEBI" id="CHEBI:29035"/>
        <label>2</label>
    </ligand>
</feature>
<dbReference type="EC" id="3.4.11.1" evidence="8"/>
<evidence type="ECO:0000256" key="6">
    <source>
        <dbReference type="ARBA" id="ARBA00022801"/>
    </source>
</evidence>